<gene>
    <name evidence="2" type="ORF">FPY71_10225</name>
</gene>
<organism evidence="2 3">
    <name type="scientific">Aureimonas fodinaquatilis</name>
    <dbReference type="NCBI Taxonomy" id="2565783"/>
    <lineage>
        <taxon>Bacteria</taxon>
        <taxon>Pseudomonadati</taxon>
        <taxon>Pseudomonadota</taxon>
        <taxon>Alphaproteobacteria</taxon>
        <taxon>Hyphomicrobiales</taxon>
        <taxon>Aurantimonadaceae</taxon>
        <taxon>Aureimonas</taxon>
    </lineage>
</organism>
<dbReference type="OrthoDB" id="9959864at2"/>
<reference evidence="2 3" key="1">
    <citation type="submission" date="2019-08" db="EMBL/GenBank/DDBJ databases">
        <title>Aureimonas fodiniaquatilis sp. nov., isolated from a coal mine wastewater.</title>
        <authorList>
            <person name="Kim W."/>
        </authorList>
    </citation>
    <scope>NUCLEOTIDE SEQUENCE [LARGE SCALE GENOMIC DNA]</scope>
    <source>
        <strain evidence="2 3">CAU 1482</strain>
    </source>
</reference>
<protein>
    <submittedName>
        <fullName evidence="2">Uncharacterized protein</fullName>
    </submittedName>
</protein>
<evidence type="ECO:0000313" key="3">
    <source>
        <dbReference type="Proteomes" id="UP000324738"/>
    </source>
</evidence>
<dbReference type="EMBL" id="VTWH01000002">
    <property type="protein sequence ID" value="KAA0970843.1"/>
    <property type="molecule type" value="Genomic_DNA"/>
</dbReference>
<accession>A0A5B0DWK3</accession>
<comment type="caution">
    <text evidence="2">The sequence shown here is derived from an EMBL/GenBank/DDBJ whole genome shotgun (WGS) entry which is preliminary data.</text>
</comment>
<proteinExistence type="predicted"/>
<keyword evidence="3" id="KW-1185">Reference proteome</keyword>
<dbReference type="RefSeq" id="WP_149300156.1">
    <property type="nucleotide sequence ID" value="NZ_VTWH01000002.1"/>
</dbReference>
<feature type="region of interest" description="Disordered" evidence="1">
    <location>
        <begin position="13"/>
        <end position="35"/>
    </location>
</feature>
<dbReference type="AlphaFoldDB" id="A0A5B0DWK3"/>
<name>A0A5B0DWK3_9HYPH</name>
<evidence type="ECO:0000313" key="2">
    <source>
        <dbReference type="EMBL" id="KAA0970843.1"/>
    </source>
</evidence>
<evidence type="ECO:0000256" key="1">
    <source>
        <dbReference type="SAM" id="MobiDB-lite"/>
    </source>
</evidence>
<sequence>MVIDRDLALQAQRKLTAPFDPDRGQGTRSNQTRDETIEAGAKAIYGIVTQTNDPREVERKWKSVAKPLTRDRHRAEAEACLRAAT</sequence>
<feature type="compositionally biased region" description="Basic and acidic residues" evidence="1">
    <location>
        <begin position="20"/>
        <end position="35"/>
    </location>
</feature>
<dbReference type="Proteomes" id="UP000324738">
    <property type="component" value="Unassembled WGS sequence"/>
</dbReference>